<dbReference type="Pfam" id="PF21834">
    <property type="entry name" value="DUF6894"/>
    <property type="match status" value="1"/>
</dbReference>
<evidence type="ECO:0000259" key="2">
    <source>
        <dbReference type="Pfam" id="PF21834"/>
    </source>
</evidence>
<dbReference type="InterPro" id="IPR054189">
    <property type="entry name" value="DUF6894"/>
</dbReference>
<dbReference type="RefSeq" id="WP_282218811.1">
    <property type="nucleotide sequence ID" value="NZ_CP118246.1"/>
</dbReference>
<keyword evidence="4" id="KW-1185">Reference proteome</keyword>
<reference evidence="3 4" key="1">
    <citation type="submission" date="2023-02" db="EMBL/GenBank/DDBJ databases">
        <title>Devosia algicola sp. nov., isolated from the phycosphere of marine algae.</title>
        <authorList>
            <person name="Kim J.M."/>
            <person name="Lee J.K."/>
            <person name="Choi B.J."/>
            <person name="Bayburt H."/>
            <person name="Jeon C.O."/>
        </authorList>
    </citation>
    <scope>NUCLEOTIDE SEQUENCE [LARGE SCALE GENOMIC DNA]</scope>
    <source>
        <strain evidence="3 4">G20-9</strain>
    </source>
</reference>
<sequence length="101" mass="11061">MPKFFFHYRTDDDFVVDEIGQDLPDIDAAHEQAAEIGRTMLSRALEKGEKPNAARCIEIVDDKGVEVLYIVFWASASKPGTLDAEEPAQAPDAALISPTSP</sequence>
<name>A0ABY7YM77_9HYPH</name>
<dbReference type="Proteomes" id="UP001220530">
    <property type="component" value="Chromosome"/>
</dbReference>
<evidence type="ECO:0000313" key="4">
    <source>
        <dbReference type="Proteomes" id="UP001220530"/>
    </source>
</evidence>
<gene>
    <name evidence="3" type="ORF">PSQ19_17615</name>
</gene>
<evidence type="ECO:0000256" key="1">
    <source>
        <dbReference type="SAM" id="MobiDB-lite"/>
    </source>
</evidence>
<protein>
    <recommendedName>
        <fullName evidence="2">DUF6894 domain-containing protein</fullName>
    </recommendedName>
</protein>
<accession>A0ABY7YM77</accession>
<evidence type="ECO:0000313" key="3">
    <source>
        <dbReference type="EMBL" id="WDR02406.1"/>
    </source>
</evidence>
<feature type="domain" description="DUF6894" evidence="2">
    <location>
        <begin position="4"/>
        <end position="70"/>
    </location>
</feature>
<feature type="region of interest" description="Disordered" evidence="1">
    <location>
        <begin position="81"/>
        <end position="101"/>
    </location>
</feature>
<organism evidence="3 4">
    <name type="scientific">Devosia algicola</name>
    <dbReference type="NCBI Taxonomy" id="3026418"/>
    <lineage>
        <taxon>Bacteria</taxon>
        <taxon>Pseudomonadati</taxon>
        <taxon>Pseudomonadota</taxon>
        <taxon>Alphaproteobacteria</taxon>
        <taxon>Hyphomicrobiales</taxon>
        <taxon>Devosiaceae</taxon>
        <taxon>Devosia</taxon>
    </lineage>
</organism>
<dbReference type="EMBL" id="CP118246">
    <property type="protein sequence ID" value="WDR02406.1"/>
    <property type="molecule type" value="Genomic_DNA"/>
</dbReference>
<proteinExistence type="predicted"/>